<evidence type="ECO:0000256" key="1">
    <source>
        <dbReference type="SAM" id="MobiDB-lite"/>
    </source>
</evidence>
<dbReference type="AlphaFoldDB" id="A0A8H8P9F5"/>
<accession>A0A8H8P9F5</accession>
<gene>
    <name evidence="2" type="ORF">RhiXN_10999</name>
</gene>
<feature type="region of interest" description="Disordered" evidence="1">
    <location>
        <begin position="1"/>
        <end position="20"/>
    </location>
</feature>
<reference evidence="2" key="1">
    <citation type="submission" date="2020-05" db="EMBL/GenBank/DDBJ databases">
        <title>Evolutionary and genomic comparisons of hybrid uninucleate and nonhybrid Rhizoctonia fungi.</title>
        <authorList>
            <person name="Li C."/>
            <person name="Chen X."/>
        </authorList>
    </citation>
    <scope>NUCLEOTIDE SEQUENCE</scope>
    <source>
        <strain evidence="2">AG-1 IA</strain>
    </source>
</reference>
<dbReference type="GeneID" id="67033277"/>
<feature type="region of interest" description="Disordered" evidence="1">
    <location>
        <begin position="163"/>
        <end position="189"/>
    </location>
</feature>
<evidence type="ECO:0000313" key="3">
    <source>
        <dbReference type="Proteomes" id="UP000650533"/>
    </source>
</evidence>
<dbReference type="KEGG" id="rsx:RhiXN_10999"/>
<feature type="compositionally biased region" description="Polar residues" evidence="1">
    <location>
        <begin position="34"/>
        <end position="53"/>
    </location>
</feature>
<dbReference type="EMBL" id="CP059671">
    <property type="protein sequence ID" value="QRW25922.1"/>
    <property type="molecule type" value="Genomic_DNA"/>
</dbReference>
<feature type="compositionally biased region" description="Acidic residues" evidence="1">
    <location>
        <begin position="385"/>
        <end position="394"/>
    </location>
</feature>
<feature type="compositionally biased region" description="Low complexity" evidence="1">
    <location>
        <begin position="63"/>
        <end position="74"/>
    </location>
</feature>
<proteinExistence type="predicted"/>
<feature type="region of interest" description="Disordered" evidence="1">
    <location>
        <begin position="372"/>
        <end position="395"/>
    </location>
</feature>
<dbReference type="Proteomes" id="UP000650533">
    <property type="component" value="Chromosome 14"/>
</dbReference>
<name>A0A8H8P9F5_9AGAM</name>
<evidence type="ECO:0000313" key="2">
    <source>
        <dbReference type="EMBL" id="QRW25922.1"/>
    </source>
</evidence>
<feature type="region of interest" description="Disordered" evidence="1">
    <location>
        <begin position="29"/>
        <end position="97"/>
    </location>
</feature>
<dbReference type="RefSeq" id="XP_043186159.1">
    <property type="nucleotide sequence ID" value="XM_043330814.1"/>
</dbReference>
<sequence length="528" mass="57720">MDCPEIAPEHPPNDSVHSIETVPLISVTPPSADRQAQSDTLQSEGAQCNNLTPTALDDELAVSSDTSTTPDSTPALPGPGPGPMALELRSGKNMDADPAPCKLHTLPNITKVSHVIQIKDVATPNETAQEPSEGSAPKLYIPAIPYSRTLGAAIANTRAQGAALREHRRKNPIIKSPPPSSTSQSTLDRSLVPQSGITGNRLVDSVIDDLQNSCYCLWVGDAKQIVKSCEWVKNTVTNSYTLMWKSDCPLKPTGGDGTALVGWIGQVSGKLSKLTPDAGWTYPSNMQQNQYNAGLCDKKRTVSLGRPDVATRFPHQIWDTQVKGVTAIQEHGRRLANAKSPVTMISSFYEPENDCFCARTPMFLPPPVLVVDSDDEDLQSHNEGEESYDDEQDNEIPPTHWHPTWQITLPRVEALIEQLSEQGYQPQIINARNRFNKLIHPNNVYATLNGTIAYVYATLEKQLFTSSKYPGGRAWRFSANLVQVQALKAPPAPKPSSLKRKAHSYNMSNIYKEGHGTEGGSSSKRVKF</sequence>
<protein>
    <submittedName>
        <fullName evidence="2">Uncharacterized protein</fullName>
    </submittedName>
</protein>
<organism evidence="2 3">
    <name type="scientific">Rhizoctonia solani</name>
    <dbReference type="NCBI Taxonomy" id="456999"/>
    <lineage>
        <taxon>Eukaryota</taxon>
        <taxon>Fungi</taxon>
        <taxon>Dikarya</taxon>
        <taxon>Basidiomycota</taxon>
        <taxon>Agaricomycotina</taxon>
        <taxon>Agaricomycetes</taxon>
        <taxon>Cantharellales</taxon>
        <taxon>Ceratobasidiaceae</taxon>
        <taxon>Rhizoctonia</taxon>
    </lineage>
</organism>